<gene>
    <name evidence="2" type="ORF">FC07_GL000326</name>
</gene>
<organism evidence="2 3">
    <name type="scientific">Loigolactobacillus bifermentans DSM 20003</name>
    <dbReference type="NCBI Taxonomy" id="1423726"/>
    <lineage>
        <taxon>Bacteria</taxon>
        <taxon>Bacillati</taxon>
        <taxon>Bacillota</taxon>
        <taxon>Bacilli</taxon>
        <taxon>Lactobacillales</taxon>
        <taxon>Lactobacillaceae</taxon>
        <taxon>Loigolactobacillus</taxon>
    </lineage>
</organism>
<dbReference type="RefSeq" id="WP_057904843.1">
    <property type="nucleotide sequence ID" value="NZ_AZDA01000084.1"/>
</dbReference>
<proteinExistence type="predicted"/>
<feature type="compositionally biased region" description="Basic and acidic residues" evidence="1">
    <location>
        <begin position="40"/>
        <end position="58"/>
    </location>
</feature>
<name>A0A0R1GLL8_9LACO</name>
<evidence type="ECO:0000313" key="2">
    <source>
        <dbReference type="EMBL" id="KRK34975.1"/>
    </source>
</evidence>
<dbReference type="PATRIC" id="fig|1423726.3.peg.341"/>
<dbReference type="EMBL" id="AZDA01000084">
    <property type="protein sequence ID" value="KRK34975.1"/>
    <property type="molecule type" value="Genomic_DNA"/>
</dbReference>
<protein>
    <submittedName>
        <fullName evidence="2">Uncharacterized protein</fullName>
    </submittedName>
</protein>
<evidence type="ECO:0000256" key="1">
    <source>
        <dbReference type="SAM" id="MobiDB-lite"/>
    </source>
</evidence>
<feature type="region of interest" description="Disordered" evidence="1">
    <location>
        <begin position="31"/>
        <end position="68"/>
    </location>
</feature>
<evidence type="ECO:0000313" key="3">
    <source>
        <dbReference type="Proteomes" id="UP000051461"/>
    </source>
</evidence>
<dbReference type="STRING" id="1423726.FC07_GL000326"/>
<keyword evidence="3" id="KW-1185">Reference proteome</keyword>
<accession>A0A0R1GLL8</accession>
<dbReference type="Proteomes" id="UP000051461">
    <property type="component" value="Unassembled WGS sequence"/>
</dbReference>
<sequence>MANLIIKRAIKKYNPKRKVLSAKKKETQVIGDVFGEGSDGSEKVRGSERRESKGEAHQTPKKSRGVAKRGAELTDVNVRLIEINPEIGEYRINIQSAKNRKRLEIEFQVTGENGAHENVGIMSFTLGNAALLSDSSLLLKDVQKNQVISGIIKVGFNARVRLGGKTYEIKG</sequence>
<dbReference type="AlphaFoldDB" id="A0A0R1GLL8"/>
<reference evidence="2 3" key="1">
    <citation type="journal article" date="2015" name="Genome Announc.">
        <title>Expanding the biotechnology potential of lactobacilli through comparative genomics of 213 strains and associated genera.</title>
        <authorList>
            <person name="Sun Z."/>
            <person name="Harris H.M."/>
            <person name="McCann A."/>
            <person name="Guo C."/>
            <person name="Argimon S."/>
            <person name="Zhang W."/>
            <person name="Yang X."/>
            <person name="Jeffery I.B."/>
            <person name="Cooney J.C."/>
            <person name="Kagawa T.F."/>
            <person name="Liu W."/>
            <person name="Song Y."/>
            <person name="Salvetti E."/>
            <person name="Wrobel A."/>
            <person name="Rasinkangas P."/>
            <person name="Parkhill J."/>
            <person name="Rea M.C."/>
            <person name="O'Sullivan O."/>
            <person name="Ritari J."/>
            <person name="Douillard F.P."/>
            <person name="Paul Ross R."/>
            <person name="Yang R."/>
            <person name="Briner A.E."/>
            <person name="Felis G.E."/>
            <person name="de Vos W.M."/>
            <person name="Barrangou R."/>
            <person name="Klaenhammer T.R."/>
            <person name="Caufield P.W."/>
            <person name="Cui Y."/>
            <person name="Zhang H."/>
            <person name="O'Toole P.W."/>
        </authorList>
    </citation>
    <scope>NUCLEOTIDE SEQUENCE [LARGE SCALE GENOMIC DNA]</scope>
    <source>
        <strain evidence="2 3">DSM 20003</strain>
    </source>
</reference>
<comment type="caution">
    <text evidence="2">The sequence shown here is derived from an EMBL/GenBank/DDBJ whole genome shotgun (WGS) entry which is preliminary data.</text>
</comment>